<dbReference type="InterPro" id="IPR002913">
    <property type="entry name" value="START_lipid-bd_dom"/>
</dbReference>
<dbReference type="OrthoDB" id="165675at2759"/>
<dbReference type="InterPro" id="IPR052727">
    <property type="entry name" value="Rab4/Rab5_effector"/>
</dbReference>
<feature type="domain" description="FYVE-type" evidence="6">
    <location>
        <begin position="278"/>
        <end position="333"/>
    </location>
</feature>
<evidence type="ECO:0000313" key="9">
    <source>
        <dbReference type="EMBL" id="VFT94177.1"/>
    </source>
</evidence>
<organism evidence="9 10">
    <name type="scientific">Aphanomyces stellatus</name>
    <dbReference type="NCBI Taxonomy" id="120398"/>
    <lineage>
        <taxon>Eukaryota</taxon>
        <taxon>Sar</taxon>
        <taxon>Stramenopiles</taxon>
        <taxon>Oomycota</taxon>
        <taxon>Saprolegniomycetes</taxon>
        <taxon>Saprolegniales</taxon>
        <taxon>Verrucalvaceae</taxon>
        <taxon>Aphanomyces</taxon>
    </lineage>
</organism>
<feature type="compositionally biased region" description="Basic residues" evidence="5">
    <location>
        <begin position="344"/>
        <end position="358"/>
    </location>
</feature>
<evidence type="ECO:0000259" key="6">
    <source>
        <dbReference type="PROSITE" id="PS50178"/>
    </source>
</evidence>
<keyword evidence="3" id="KW-0862">Zinc</keyword>
<protein>
    <submittedName>
        <fullName evidence="9">Aste57867_17421 protein</fullName>
    </submittedName>
</protein>
<dbReference type="GO" id="GO:0008270">
    <property type="term" value="F:zinc ion binding"/>
    <property type="evidence" value="ECO:0007669"/>
    <property type="project" value="UniProtKB-KW"/>
</dbReference>
<dbReference type="PANTHER" id="PTHR13510">
    <property type="entry name" value="FYVE-FINGER-CONTAINING RAB5 EFFECTOR PROTEIN RABENOSYN-5-RELATED"/>
    <property type="match status" value="1"/>
</dbReference>
<dbReference type="SUPFAM" id="SSF57903">
    <property type="entry name" value="FYVE/PHD zinc finger"/>
    <property type="match status" value="1"/>
</dbReference>
<evidence type="ECO:0000256" key="5">
    <source>
        <dbReference type="SAM" id="MobiDB-lite"/>
    </source>
</evidence>
<dbReference type="EMBL" id="CAADRA010006175">
    <property type="protein sequence ID" value="VFT94177.1"/>
    <property type="molecule type" value="Genomic_DNA"/>
</dbReference>
<dbReference type="InterPro" id="IPR011011">
    <property type="entry name" value="Znf_FYVE_PHD"/>
</dbReference>
<dbReference type="InterPro" id="IPR013083">
    <property type="entry name" value="Znf_RING/FYVE/PHD"/>
</dbReference>
<dbReference type="SUPFAM" id="SSF55961">
    <property type="entry name" value="Bet v1-like"/>
    <property type="match status" value="1"/>
</dbReference>
<dbReference type="PROSITE" id="PS50848">
    <property type="entry name" value="START"/>
    <property type="match status" value="1"/>
</dbReference>
<dbReference type="EMBL" id="VJMH01006154">
    <property type="protein sequence ID" value="KAF0691333.1"/>
    <property type="molecule type" value="Genomic_DNA"/>
</dbReference>
<evidence type="ECO:0000259" key="7">
    <source>
        <dbReference type="PROSITE" id="PS50848"/>
    </source>
</evidence>
<gene>
    <name evidence="9" type="primary">Aste57867_17421</name>
    <name evidence="8" type="ORF">As57867_017361</name>
    <name evidence="9" type="ORF">ASTE57867_17421</name>
</gene>
<name>A0A485L7V3_9STRA</name>
<dbReference type="CDD" id="cd00065">
    <property type="entry name" value="FYVE_like_SF"/>
    <property type="match status" value="1"/>
</dbReference>
<reference evidence="9 10" key="1">
    <citation type="submission" date="2019-03" db="EMBL/GenBank/DDBJ databases">
        <authorList>
            <person name="Gaulin E."/>
            <person name="Dumas B."/>
        </authorList>
    </citation>
    <scope>NUCLEOTIDE SEQUENCE [LARGE SCALE GENOMIC DNA]</scope>
    <source>
        <strain evidence="9">CBS 568.67</strain>
    </source>
</reference>
<dbReference type="Proteomes" id="UP000332933">
    <property type="component" value="Unassembled WGS sequence"/>
</dbReference>
<evidence type="ECO:0000256" key="3">
    <source>
        <dbReference type="ARBA" id="ARBA00022833"/>
    </source>
</evidence>
<evidence type="ECO:0000256" key="1">
    <source>
        <dbReference type="ARBA" id="ARBA00022723"/>
    </source>
</evidence>
<dbReference type="PROSITE" id="PS50178">
    <property type="entry name" value="ZF_FYVE"/>
    <property type="match status" value="1"/>
</dbReference>
<evidence type="ECO:0000256" key="4">
    <source>
        <dbReference type="PROSITE-ProRule" id="PRU00091"/>
    </source>
</evidence>
<feature type="domain" description="START" evidence="7">
    <location>
        <begin position="147"/>
        <end position="260"/>
    </location>
</feature>
<dbReference type="Gene3D" id="3.30.530.20">
    <property type="match status" value="1"/>
</dbReference>
<keyword evidence="10" id="KW-1185">Reference proteome</keyword>
<dbReference type="Pfam" id="PF01363">
    <property type="entry name" value="FYVE"/>
    <property type="match status" value="1"/>
</dbReference>
<reference evidence="8" key="2">
    <citation type="submission" date="2019-06" db="EMBL/GenBank/DDBJ databases">
        <title>Genomics analysis of Aphanomyces spp. identifies a new class of oomycete effector associated with host adaptation.</title>
        <authorList>
            <person name="Gaulin E."/>
        </authorList>
    </citation>
    <scope>NUCLEOTIDE SEQUENCE</scope>
    <source>
        <strain evidence="8">CBS 578.67</strain>
    </source>
</reference>
<dbReference type="InterPro" id="IPR017455">
    <property type="entry name" value="Znf_FYVE-rel"/>
</dbReference>
<dbReference type="PANTHER" id="PTHR13510:SF44">
    <property type="entry name" value="RABENOSYN-5"/>
    <property type="match status" value="1"/>
</dbReference>
<dbReference type="GO" id="GO:0008289">
    <property type="term" value="F:lipid binding"/>
    <property type="evidence" value="ECO:0007669"/>
    <property type="project" value="InterPro"/>
</dbReference>
<dbReference type="InterPro" id="IPR023393">
    <property type="entry name" value="START-like_dom_sf"/>
</dbReference>
<accession>A0A485L7V3</accession>
<dbReference type="AlphaFoldDB" id="A0A485L7V3"/>
<evidence type="ECO:0000313" key="10">
    <source>
        <dbReference type="Proteomes" id="UP000332933"/>
    </source>
</evidence>
<evidence type="ECO:0000256" key="2">
    <source>
        <dbReference type="ARBA" id="ARBA00022771"/>
    </source>
</evidence>
<evidence type="ECO:0000313" key="8">
    <source>
        <dbReference type="EMBL" id="KAF0691333.1"/>
    </source>
</evidence>
<sequence>MVGRTLPLPVDFFTCPPLEPLQIEHIKAVARRVTLEVVDCATSDGPITWSLVSDEKLFKVYLGTDATAPPTVTSWLAESSVRASLDELQHMLYCDSTDAFREYLQTFYDEIKDGLRLYDVVTPTQANARQFVGVNWVVQDAPAKGLLVKPRDWCYVESQQDVLIDGKRAWVRAFRSIELPCCPDLQASHGFIRAAHYRTGLLYMETDTPGVLRVLQLNQLDLKGDLRQSSFGDYVLQFALKKRYKAMANRLERALVAYRLSMSRFAVMDELVERPSGCHLCQKKFGLLHRSSQCRKCAKFICKSDSCSAKWDLVVEGERSQHRICTFCMLAPDAKAMKQAASVGHRRASVSTKSKKKPNDRGSLASSMVSTDEVSAADMDTWRSTIKVDLAMLDSIPRPASVEQPAPVKAPAIVLLDETTMRDLKRASVRLT</sequence>
<dbReference type="Gene3D" id="3.30.40.10">
    <property type="entry name" value="Zinc/RING finger domain, C3HC4 (zinc finger)"/>
    <property type="match status" value="1"/>
</dbReference>
<keyword evidence="2 4" id="KW-0863">Zinc-finger</keyword>
<proteinExistence type="predicted"/>
<dbReference type="InterPro" id="IPR000306">
    <property type="entry name" value="Znf_FYVE"/>
</dbReference>
<keyword evidence="1" id="KW-0479">Metal-binding</keyword>
<feature type="region of interest" description="Disordered" evidence="5">
    <location>
        <begin position="343"/>
        <end position="370"/>
    </location>
</feature>